<dbReference type="InterPro" id="IPR047647">
    <property type="entry name" value="ISAs1_transpos"/>
</dbReference>
<dbReference type="InterPro" id="IPR051698">
    <property type="entry name" value="Transposase_11-like"/>
</dbReference>
<dbReference type="Proteomes" id="UP000028006">
    <property type="component" value="Unassembled WGS sequence"/>
</dbReference>
<dbReference type="eggNOG" id="COG5433">
    <property type="taxonomic scope" value="Bacteria"/>
</dbReference>
<proteinExistence type="predicted"/>
<evidence type="ECO:0000313" key="2">
    <source>
        <dbReference type="EMBL" id="KEQ13432.1"/>
    </source>
</evidence>
<dbReference type="PANTHER" id="PTHR30298:SF0">
    <property type="entry name" value="PROTEIN YBFL-RELATED"/>
    <property type="match status" value="1"/>
</dbReference>
<keyword evidence="3" id="KW-1185">Reference proteome</keyword>
<sequence length="179" mass="21266">MSEIERVFTKHMEDHPKDPEPSESDVFSETEEKSRNRYEHRRCWVFDDILAIDPDQEWAKLTQFAVIQRDRRIGSQQTTELHYYIMSREMSAKSVLESVRSHWGIENSQHWKLDVSFNEDASKIHERTAAKNVATVRRCCFNAHSLSARFPKESMKTRIELAGLNDEYRTELIREHSFF</sequence>
<evidence type="ECO:0008006" key="4">
    <source>
        <dbReference type="Google" id="ProtNLM"/>
    </source>
</evidence>
<name>A0A081N4Q9_9GAMM</name>
<evidence type="ECO:0000313" key="3">
    <source>
        <dbReference type="Proteomes" id="UP000028006"/>
    </source>
</evidence>
<organism evidence="2 3">
    <name type="scientific">Endozoicomonas montiporae</name>
    <dbReference type="NCBI Taxonomy" id="1027273"/>
    <lineage>
        <taxon>Bacteria</taxon>
        <taxon>Pseudomonadati</taxon>
        <taxon>Pseudomonadota</taxon>
        <taxon>Gammaproteobacteria</taxon>
        <taxon>Oceanospirillales</taxon>
        <taxon>Endozoicomonadaceae</taxon>
        <taxon>Endozoicomonas</taxon>
    </lineage>
</organism>
<feature type="compositionally biased region" description="Basic and acidic residues" evidence="1">
    <location>
        <begin position="1"/>
        <end position="20"/>
    </location>
</feature>
<dbReference type="AlphaFoldDB" id="A0A081N4Q9"/>
<accession>A0A081N4Q9</accession>
<dbReference type="EMBL" id="JOKG01000003">
    <property type="protein sequence ID" value="KEQ13432.1"/>
    <property type="molecule type" value="Genomic_DNA"/>
</dbReference>
<feature type="region of interest" description="Disordered" evidence="1">
    <location>
        <begin position="1"/>
        <end position="32"/>
    </location>
</feature>
<dbReference type="PANTHER" id="PTHR30298">
    <property type="entry name" value="H REPEAT-ASSOCIATED PREDICTED TRANSPOSASE"/>
    <property type="match status" value="1"/>
</dbReference>
<protein>
    <recommendedName>
        <fullName evidence="4">Transposase IS4-like domain-containing protein</fullName>
    </recommendedName>
</protein>
<gene>
    <name evidence="2" type="ORF">GZ77_13715</name>
</gene>
<evidence type="ECO:0000256" key="1">
    <source>
        <dbReference type="SAM" id="MobiDB-lite"/>
    </source>
</evidence>
<reference evidence="2 3" key="1">
    <citation type="submission" date="2014-06" db="EMBL/GenBank/DDBJ databases">
        <title>Whole Genome Sequences of Three Symbiotic Endozoicomonas Bacteria.</title>
        <authorList>
            <person name="Neave M.J."/>
            <person name="Apprill A."/>
            <person name="Voolstra C.R."/>
        </authorList>
    </citation>
    <scope>NUCLEOTIDE SEQUENCE [LARGE SCALE GENOMIC DNA]</scope>
    <source>
        <strain evidence="2 3">LMG 24815</strain>
    </source>
</reference>
<comment type="caution">
    <text evidence="2">The sequence shown here is derived from an EMBL/GenBank/DDBJ whole genome shotgun (WGS) entry which is preliminary data.</text>
</comment>
<dbReference type="NCBIfam" id="NF033564">
    <property type="entry name" value="transpos_ISAs1"/>
    <property type="match status" value="1"/>
</dbReference>